<sequence length="216" mass="25382">MRNFYRQGPPPPPPVRPYHYNGPGRMPGYGYPPPHRFNPGMMPPPGPKGTNKIESFMETCNRLLATAQGFQPYIAQATPLIRNIPALWRLYRGFSSGQKGNEHDDDYNEESSEFNLDSSSFEYVYKDDDKKESSSKHIPKGEHIRDDRRRHEKVIRHKFDFDQKVDQHHHRRGTNRHYQKPNESRTESVYVEKLAKPYKTKPSVPRIFQPSFHFDE</sequence>
<dbReference type="InterPro" id="IPR025571">
    <property type="entry name" value="YqfQ"/>
</dbReference>
<feature type="region of interest" description="Disordered" evidence="1">
    <location>
        <begin position="164"/>
        <end position="187"/>
    </location>
</feature>
<gene>
    <name evidence="2" type="ORF">SAMN05877842_102226</name>
</gene>
<protein>
    <submittedName>
        <fullName evidence="2">YqfQ-like protein</fullName>
    </submittedName>
</protein>
<dbReference type="EMBL" id="OBQC01000002">
    <property type="protein sequence ID" value="SOC36311.1"/>
    <property type="molecule type" value="Genomic_DNA"/>
</dbReference>
<dbReference type="Proteomes" id="UP000219252">
    <property type="component" value="Unassembled WGS sequence"/>
</dbReference>
<dbReference type="RefSeq" id="WP_097148296.1">
    <property type="nucleotide sequence ID" value="NZ_OBQC01000002.1"/>
</dbReference>
<feature type="compositionally biased region" description="Basic residues" evidence="1">
    <location>
        <begin position="167"/>
        <end position="179"/>
    </location>
</feature>
<evidence type="ECO:0000256" key="1">
    <source>
        <dbReference type="SAM" id="MobiDB-lite"/>
    </source>
</evidence>
<feature type="region of interest" description="Disordered" evidence="1">
    <location>
        <begin position="1"/>
        <end position="51"/>
    </location>
</feature>
<evidence type="ECO:0000313" key="2">
    <source>
        <dbReference type="EMBL" id="SOC36311.1"/>
    </source>
</evidence>
<proteinExistence type="predicted"/>
<name>A0A285U7Q1_9BACL</name>
<organism evidence="2 3">
    <name type="scientific">Ureibacillus acetophenoni</name>
    <dbReference type="NCBI Taxonomy" id="614649"/>
    <lineage>
        <taxon>Bacteria</taxon>
        <taxon>Bacillati</taxon>
        <taxon>Bacillota</taxon>
        <taxon>Bacilli</taxon>
        <taxon>Bacillales</taxon>
        <taxon>Caryophanaceae</taxon>
        <taxon>Ureibacillus</taxon>
    </lineage>
</organism>
<feature type="region of interest" description="Disordered" evidence="1">
    <location>
        <begin position="127"/>
        <end position="149"/>
    </location>
</feature>
<dbReference type="OrthoDB" id="2860117at2"/>
<keyword evidence="3" id="KW-1185">Reference proteome</keyword>
<evidence type="ECO:0000313" key="3">
    <source>
        <dbReference type="Proteomes" id="UP000219252"/>
    </source>
</evidence>
<dbReference type="Pfam" id="PF14181">
    <property type="entry name" value="YqfQ"/>
    <property type="match status" value="1"/>
</dbReference>
<reference evidence="3" key="1">
    <citation type="submission" date="2017-08" db="EMBL/GenBank/DDBJ databases">
        <authorList>
            <person name="Varghese N."/>
            <person name="Submissions S."/>
        </authorList>
    </citation>
    <scope>NUCLEOTIDE SEQUENCE [LARGE SCALE GENOMIC DNA]</scope>
    <source>
        <strain evidence="3">JC23</strain>
    </source>
</reference>
<feature type="compositionally biased region" description="Pro residues" evidence="1">
    <location>
        <begin position="30"/>
        <end position="47"/>
    </location>
</feature>
<dbReference type="AlphaFoldDB" id="A0A285U7Q1"/>
<accession>A0A285U7Q1</accession>
<feature type="compositionally biased region" description="Low complexity" evidence="1">
    <location>
        <begin position="20"/>
        <end position="29"/>
    </location>
</feature>